<dbReference type="InterPro" id="IPR000953">
    <property type="entry name" value="Chromo/chromo_shadow_dom"/>
</dbReference>
<proteinExistence type="predicted"/>
<dbReference type="Pfam" id="PF00385">
    <property type="entry name" value="Chromo"/>
    <property type="match status" value="1"/>
</dbReference>
<accession>A0A180GC81</accession>
<name>A0A180GC81_PUCT1</name>
<evidence type="ECO:0000256" key="1">
    <source>
        <dbReference type="ARBA" id="ARBA00004123"/>
    </source>
</evidence>
<sequence length="195" mass="21873">MAGRRSGMLKDLRIFLEHGFPRGPTENLKSGGSDLKFQIDGKSSIGGLPVALEDFPSIWKIYSKMTGSPPLSEKKFGPFKIASVVSKNAFCLELPSSWSRIHPVFHVSLLSPSVPPFPGKSQPPLEPVQVQDHLEWEVSAILDSRRRRGRLQYLVQWSGYMDDSDRATWEPASNLTNCPELLKKFHSAYPTKPRP</sequence>
<reference evidence="4" key="2">
    <citation type="submission" date="2016-05" db="EMBL/GenBank/DDBJ databases">
        <title>Comparative analysis highlights variable genome content of wheat rusts and divergence of the mating loci.</title>
        <authorList>
            <person name="Cuomo C.A."/>
            <person name="Bakkeren G."/>
            <person name="Szabo L."/>
            <person name="Khalil H."/>
            <person name="Joly D."/>
            <person name="Goldberg J."/>
            <person name="Young S."/>
            <person name="Zeng Q."/>
            <person name="Fellers J."/>
        </authorList>
    </citation>
    <scope>NUCLEOTIDE SEQUENCE [LARGE SCALE GENOMIC DNA]</scope>
    <source>
        <strain evidence="4">1-1 BBBD Race 1</strain>
    </source>
</reference>
<dbReference type="CDD" id="cd00024">
    <property type="entry name" value="CD_CSD"/>
    <property type="match status" value="1"/>
</dbReference>
<dbReference type="InterPro" id="IPR051219">
    <property type="entry name" value="Heterochromatin_chromo-domain"/>
</dbReference>
<dbReference type="InterPro" id="IPR016197">
    <property type="entry name" value="Chromo-like_dom_sf"/>
</dbReference>
<evidence type="ECO:0000313" key="4">
    <source>
        <dbReference type="EMBL" id="OAV89513.1"/>
    </source>
</evidence>
<dbReference type="EMBL" id="ADAS02000125">
    <property type="protein sequence ID" value="OAV89513.1"/>
    <property type="molecule type" value="Genomic_DNA"/>
</dbReference>
<dbReference type="InterPro" id="IPR023780">
    <property type="entry name" value="Chromo_domain"/>
</dbReference>
<dbReference type="PROSITE" id="PS50013">
    <property type="entry name" value="CHROMO_2"/>
    <property type="match status" value="1"/>
</dbReference>
<dbReference type="Proteomes" id="UP000005240">
    <property type="component" value="Unassembled WGS sequence"/>
</dbReference>
<comment type="subcellular location">
    <subcellularLocation>
        <location evidence="1">Nucleus</location>
    </subcellularLocation>
</comment>
<dbReference type="AlphaFoldDB" id="A0A180GC81"/>
<dbReference type="SMART" id="SM00298">
    <property type="entry name" value="CHROMO"/>
    <property type="match status" value="1"/>
</dbReference>
<evidence type="ECO:0000256" key="2">
    <source>
        <dbReference type="ARBA" id="ARBA00023242"/>
    </source>
</evidence>
<dbReference type="SUPFAM" id="SSF54160">
    <property type="entry name" value="Chromo domain-like"/>
    <property type="match status" value="1"/>
</dbReference>
<dbReference type="OrthoDB" id="2505365at2759"/>
<dbReference type="InterPro" id="IPR056924">
    <property type="entry name" value="SH3_Tf2-1"/>
</dbReference>
<reference evidence="5 6" key="3">
    <citation type="journal article" date="2017" name="G3 (Bethesda)">
        <title>Comparative analysis highlights variable genome content of wheat rusts and divergence of the mating loci.</title>
        <authorList>
            <person name="Cuomo C.A."/>
            <person name="Bakkeren G."/>
            <person name="Khalil H.B."/>
            <person name="Panwar V."/>
            <person name="Joly D."/>
            <person name="Linning R."/>
            <person name="Sakthikumar S."/>
            <person name="Song X."/>
            <person name="Adiconis X."/>
            <person name="Fan L."/>
            <person name="Goldberg J.M."/>
            <person name="Levin J.Z."/>
            <person name="Young S."/>
            <person name="Zeng Q."/>
            <person name="Anikster Y."/>
            <person name="Bruce M."/>
            <person name="Wang M."/>
            <person name="Yin C."/>
            <person name="McCallum B."/>
            <person name="Szabo L.J."/>
            <person name="Hulbert S."/>
            <person name="Chen X."/>
            <person name="Fellers J.P."/>
        </authorList>
    </citation>
    <scope>NUCLEOTIDE SEQUENCE</scope>
    <source>
        <strain evidence="6">Isolate 1-1 / race 1 (BBBD)</strain>
        <strain evidence="5">isolate 1-1 / race 1 (BBBD)</strain>
    </source>
</reference>
<organism evidence="4">
    <name type="scientific">Puccinia triticina (isolate 1-1 / race 1 (BBBD))</name>
    <name type="common">Brown leaf rust fungus</name>
    <dbReference type="NCBI Taxonomy" id="630390"/>
    <lineage>
        <taxon>Eukaryota</taxon>
        <taxon>Fungi</taxon>
        <taxon>Dikarya</taxon>
        <taxon>Basidiomycota</taxon>
        <taxon>Pucciniomycotina</taxon>
        <taxon>Pucciniomycetes</taxon>
        <taxon>Pucciniales</taxon>
        <taxon>Pucciniaceae</taxon>
        <taxon>Puccinia</taxon>
    </lineage>
</organism>
<feature type="domain" description="Chromo" evidence="3">
    <location>
        <begin position="136"/>
        <end position="195"/>
    </location>
</feature>
<dbReference type="Gene3D" id="2.40.50.40">
    <property type="match status" value="1"/>
</dbReference>
<keyword evidence="2" id="KW-0539">Nucleus</keyword>
<dbReference type="VEuPathDB" id="FungiDB:PTTG_04132"/>
<gene>
    <name evidence="4" type="ORF">PTTG_04132</name>
</gene>
<evidence type="ECO:0000259" key="3">
    <source>
        <dbReference type="PROSITE" id="PS50013"/>
    </source>
</evidence>
<dbReference type="GO" id="GO:0005634">
    <property type="term" value="C:nucleus"/>
    <property type="evidence" value="ECO:0007669"/>
    <property type="project" value="UniProtKB-SubCell"/>
</dbReference>
<dbReference type="Pfam" id="PF24626">
    <property type="entry name" value="SH3_Tf2-1"/>
    <property type="match status" value="1"/>
</dbReference>
<reference evidence="4" key="1">
    <citation type="submission" date="2009-11" db="EMBL/GenBank/DDBJ databases">
        <authorList>
            <consortium name="The Broad Institute Genome Sequencing Platform"/>
            <person name="Ward D."/>
            <person name="Feldgarden M."/>
            <person name="Earl A."/>
            <person name="Young S.K."/>
            <person name="Zeng Q."/>
            <person name="Koehrsen M."/>
            <person name="Alvarado L."/>
            <person name="Berlin A."/>
            <person name="Bochicchio J."/>
            <person name="Borenstein D."/>
            <person name="Chapman S.B."/>
            <person name="Chen Z."/>
            <person name="Engels R."/>
            <person name="Freedman E."/>
            <person name="Gellesch M."/>
            <person name="Goldberg J."/>
            <person name="Griggs A."/>
            <person name="Gujja S."/>
            <person name="Heilman E."/>
            <person name="Heiman D."/>
            <person name="Hepburn T."/>
            <person name="Howarth C."/>
            <person name="Jen D."/>
            <person name="Larson L."/>
            <person name="Lewis B."/>
            <person name="Mehta T."/>
            <person name="Park D."/>
            <person name="Pearson M."/>
            <person name="Roberts A."/>
            <person name="Saif S."/>
            <person name="Shea T."/>
            <person name="Shenoy N."/>
            <person name="Sisk P."/>
            <person name="Stolte C."/>
            <person name="Sykes S."/>
            <person name="Thomson T."/>
            <person name="Walk T."/>
            <person name="White J."/>
            <person name="Yandava C."/>
            <person name="Izard J."/>
            <person name="Baranova O.V."/>
            <person name="Blanton J.M."/>
            <person name="Tanner A.C."/>
            <person name="Dewhirst F.E."/>
            <person name="Haas B."/>
            <person name="Nusbaum C."/>
            <person name="Birren B."/>
        </authorList>
    </citation>
    <scope>NUCLEOTIDE SEQUENCE [LARGE SCALE GENOMIC DNA]</scope>
    <source>
        <strain evidence="4">1-1 BBBD Race 1</strain>
    </source>
</reference>
<dbReference type="EnsemblFungi" id="PTTG_04132-t43_1">
    <property type="protein sequence ID" value="PTTG_04132-t43_1-p1"/>
    <property type="gene ID" value="PTTG_04132"/>
</dbReference>
<dbReference type="PANTHER" id="PTHR22812">
    <property type="entry name" value="CHROMOBOX PROTEIN"/>
    <property type="match status" value="1"/>
</dbReference>
<keyword evidence="6" id="KW-1185">Reference proteome</keyword>
<evidence type="ECO:0000313" key="5">
    <source>
        <dbReference type="EnsemblFungi" id="PTTG_04132-t43_1-p1"/>
    </source>
</evidence>
<reference evidence="5" key="4">
    <citation type="submission" date="2025-05" db="UniProtKB">
        <authorList>
            <consortium name="EnsemblFungi"/>
        </authorList>
    </citation>
    <scope>IDENTIFICATION</scope>
    <source>
        <strain evidence="5">isolate 1-1 / race 1 (BBBD)</strain>
    </source>
</reference>
<protein>
    <submittedName>
        <fullName evidence="5">Chromo domain-containing protein</fullName>
    </submittedName>
</protein>
<dbReference type="GO" id="GO:0006338">
    <property type="term" value="P:chromatin remodeling"/>
    <property type="evidence" value="ECO:0007669"/>
    <property type="project" value="UniProtKB-ARBA"/>
</dbReference>
<evidence type="ECO:0000313" key="6">
    <source>
        <dbReference type="Proteomes" id="UP000005240"/>
    </source>
</evidence>